<evidence type="ECO:0000313" key="2">
    <source>
        <dbReference type="Proteomes" id="UP000499080"/>
    </source>
</evidence>
<dbReference type="OrthoDB" id="6537955at2759"/>
<dbReference type="Proteomes" id="UP000499080">
    <property type="component" value="Unassembled WGS sequence"/>
</dbReference>
<reference evidence="1 2" key="1">
    <citation type="journal article" date="2019" name="Sci. Rep.">
        <title>Orb-weaving spider Araneus ventricosus genome elucidates the spidroin gene catalogue.</title>
        <authorList>
            <person name="Kono N."/>
            <person name="Nakamura H."/>
            <person name="Ohtoshi R."/>
            <person name="Moran D.A.P."/>
            <person name="Shinohara A."/>
            <person name="Yoshida Y."/>
            <person name="Fujiwara M."/>
            <person name="Mori M."/>
            <person name="Tomita M."/>
            <person name="Arakawa K."/>
        </authorList>
    </citation>
    <scope>NUCLEOTIDE SEQUENCE [LARGE SCALE GENOMIC DNA]</scope>
</reference>
<gene>
    <name evidence="1" type="ORF">AVEN_246724_1</name>
</gene>
<proteinExistence type="predicted"/>
<dbReference type="PANTHER" id="PTHR46114:SF1">
    <property type="entry name" value="ZAD DOMAIN-CONTAINING PROTEIN"/>
    <property type="match status" value="1"/>
</dbReference>
<sequence>MASSSRRCCENDPNSFCCICGEYMLKKQRNTITSFVKKAYFWYFGMKLGDQDKYWAPHFTCRSCIEKLRNWTLGKSLSLPFGIPIVWREPQNHVDDCYFCLCKIAEYNKRSKSNIVYPNLKSAIRPVAHCENIPVPTRPEAFDSANISESESDEKDLDFTVKNEVPEQFNQAELNDLVRDLGLTKENAELLGSRLKEKNLLTTHTSFSWYRNREKQFLSFFKSDNFLVYCADIPGFLHELEDIPYNPNDWRLFIDSSKRSLKAVLLHNESKLASVPVAHSVFMKETYESMEMLFTKIKYTEHKWAICGDLKVIGLLLGQQSGFTKFPCFICEWDSRDRESHWIKKIWPKRQEWIPSKKNILNEYLIDPQNILLPPLHIKLGLIKQFVKALDKGGKCFEYLISKFPKLSSAKIKEGVFVRTQIKKLVKDSNFEQCMTNTEKQAWVAFKDVVEGFLGNERKENYKELVTELLRTYHLLGCNMSIKIHFLRSHLEYFPDNLGKMSGEQGERFHQDIKEMERRYQGRWDVNMMADYCWCLKRDSDVDHKRKTRKRSFLT</sequence>
<dbReference type="PANTHER" id="PTHR46114">
    <property type="entry name" value="APPLE DOMAIN-CONTAINING PROTEIN"/>
    <property type="match status" value="1"/>
</dbReference>
<organism evidence="1 2">
    <name type="scientific">Araneus ventricosus</name>
    <name type="common">Orbweaver spider</name>
    <name type="synonym">Epeira ventricosa</name>
    <dbReference type="NCBI Taxonomy" id="182803"/>
    <lineage>
        <taxon>Eukaryota</taxon>
        <taxon>Metazoa</taxon>
        <taxon>Ecdysozoa</taxon>
        <taxon>Arthropoda</taxon>
        <taxon>Chelicerata</taxon>
        <taxon>Arachnida</taxon>
        <taxon>Araneae</taxon>
        <taxon>Araneomorphae</taxon>
        <taxon>Entelegynae</taxon>
        <taxon>Araneoidea</taxon>
        <taxon>Araneidae</taxon>
        <taxon>Araneus</taxon>
    </lineage>
</organism>
<keyword evidence="2" id="KW-1185">Reference proteome</keyword>
<comment type="caution">
    <text evidence="1">The sequence shown here is derived from an EMBL/GenBank/DDBJ whole genome shotgun (WGS) entry which is preliminary data.</text>
</comment>
<evidence type="ECO:0000313" key="1">
    <source>
        <dbReference type="EMBL" id="GBN80593.1"/>
    </source>
</evidence>
<accession>A0A4Y2RY16</accession>
<protein>
    <submittedName>
        <fullName evidence="1">Uncharacterized protein</fullName>
    </submittedName>
</protein>
<dbReference type="AlphaFoldDB" id="A0A4Y2RY16"/>
<dbReference type="EMBL" id="BGPR01018959">
    <property type="protein sequence ID" value="GBN80593.1"/>
    <property type="molecule type" value="Genomic_DNA"/>
</dbReference>
<name>A0A4Y2RY16_ARAVE</name>